<evidence type="ECO:0000313" key="2">
    <source>
        <dbReference type="Proteomes" id="UP000179807"/>
    </source>
</evidence>
<protein>
    <submittedName>
        <fullName evidence="1">Uncharacterized protein</fullName>
    </submittedName>
</protein>
<dbReference type="VEuPathDB" id="TrichDB:TRFO_35891"/>
<name>A0A1J4JJZ9_9EUKA</name>
<dbReference type="EMBL" id="MLAK01001092">
    <property type="protein sequence ID" value="OHS97851.1"/>
    <property type="molecule type" value="Genomic_DNA"/>
</dbReference>
<evidence type="ECO:0000313" key="1">
    <source>
        <dbReference type="EMBL" id="OHS97851.1"/>
    </source>
</evidence>
<proteinExistence type="predicted"/>
<comment type="caution">
    <text evidence="1">The sequence shown here is derived from an EMBL/GenBank/DDBJ whole genome shotgun (WGS) entry which is preliminary data.</text>
</comment>
<dbReference type="Proteomes" id="UP000179807">
    <property type="component" value="Unassembled WGS sequence"/>
</dbReference>
<organism evidence="1 2">
    <name type="scientific">Tritrichomonas foetus</name>
    <dbReference type="NCBI Taxonomy" id="1144522"/>
    <lineage>
        <taxon>Eukaryota</taxon>
        <taxon>Metamonada</taxon>
        <taxon>Parabasalia</taxon>
        <taxon>Tritrichomonadida</taxon>
        <taxon>Tritrichomonadidae</taxon>
        <taxon>Tritrichomonas</taxon>
    </lineage>
</organism>
<gene>
    <name evidence="1" type="ORF">TRFO_35891</name>
</gene>
<accession>A0A1J4JJZ9</accession>
<dbReference type="RefSeq" id="XP_068350988.1">
    <property type="nucleotide sequence ID" value="XM_068510521.1"/>
</dbReference>
<dbReference type="AlphaFoldDB" id="A0A1J4JJZ9"/>
<dbReference type="GeneID" id="94845225"/>
<sequence length="151" mass="18174">MGRKRSELTPSMREKNRVHNRMKEYGDKLENVTRSLTLEDGAEMLLSQMRIVQKALSVILGLSTDRSAWRTKLGCKLWFSEHWNEVKSQRPFYELLKNPPPVMRYRRRQSIFSTRYFKRALCEDSDQFYNPSIVQVYEEVECPEEDFYFFK</sequence>
<keyword evidence="2" id="KW-1185">Reference proteome</keyword>
<reference evidence="1" key="1">
    <citation type="submission" date="2016-10" db="EMBL/GenBank/DDBJ databases">
        <authorList>
            <person name="Benchimol M."/>
            <person name="Almeida L.G."/>
            <person name="Vasconcelos A.T."/>
            <person name="Perreira-Neves A."/>
            <person name="Rosa I.A."/>
            <person name="Tasca T."/>
            <person name="Bogo M.R."/>
            <person name="de Souza W."/>
        </authorList>
    </citation>
    <scope>NUCLEOTIDE SEQUENCE [LARGE SCALE GENOMIC DNA]</scope>
    <source>
        <strain evidence="1">K</strain>
    </source>
</reference>